<dbReference type="AlphaFoldDB" id="A0A0E9U0Z2"/>
<name>A0A0E9U0Z2_ANGAN</name>
<dbReference type="EMBL" id="GBXM01049180">
    <property type="protein sequence ID" value="JAH59397.1"/>
    <property type="molecule type" value="Transcribed_RNA"/>
</dbReference>
<protein>
    <submittedName>
        <fullName evidence="1">Uncharacterized protein</fullName>
    </submittedName>
</protein>
<sequence length="58" mass="6392">MFARFYQNALLVPGSCWLCADGLSSPAGSKKALRRKDRLENYATVCCSRSSSSTFILN</sequence>
<reference evidence="1" key="2">
    <citation type="journal article" date="2015" name="Fish Shellfish Immunol.">
        <title>Early steps in the European eel (Anguilla anguilla)-Vibrio vulnificus interaction in the gills: Role of the RtxA13 toxin.</title>
        <authorList>
            <person name="Callol A."/>
            <person name="Pajuelo D."/>
            <person name="Ebbesson L."/>
            <person name="Teles M."/>
            <person name="MacKenzie S."/>
            <person name="Amaro C."/>
        </authorList>
    </citation>
    <scope>NUCLEOTIDE SEQUENCE</scope>
</reference>
<reference evidence="1" key="1">
    <citation type="submission" date="2014-11" db="EMBL/GenBank/DDBJ databases">
        <authorList>
            <person name="Amaro Gonzalez C."/>
        </authorList>
    </citation>
    <scope>NUCLEOTIDE SEQUENCE</scope>
</reference>
<proteinExistence type="predicted"/>
<organism evidence="1">
    <name type="scientific">Anguilla anguilla</name>
    <name type="common">European freshwater eel</name>
    <name type="synonym">Muraena anguilla</name>
    <dbReference type="NCBI Taxonomy" id="7936"/>
    <lineage>
        <taxon>Eukaryota</taxon>
        <taxon>Metazoa</taxon>
        <taxon>Chordata</taxon>
        <taxon>Craniata</taxon>
        <taxon>Vertebrata</taxon>
        <taxon>Euteleostomi</taxon>
        <taxon>Actinopterygii</taxon>
        <taxon>Neopterygii</taxon>
        <taxon>Teleostei</taxon>
        <taxon>Anguilliformes</taxon>
        <taxon>Anguillidae</taxon>
        <taxon>Anguilla</taxon>
    </lineage>
</organism>
<evidence type="ECO:0000313" key="1">
    <source>
        <dbReference type="EMBL" id="JAH59397.1"/>
    </source>
</evidence>
<accession>A0A0E9U0Z2</accession>